<dbReference type="SUPFAM" id="SSF52540">
    <property type="entry name" value="P-loop containing nucleoside triphosphate hydrolases"/>
    <property type="match status" value="1"/>
</dbReference>
<sequence length="290" mass="33966">MILNVDGESNSIPPNHLAEILTGQGKSWALALLAGYFSLNGYQVTVACYSDYLSQRDEKDFRKNLDAFQFENKVEYKTFEAMCTDLSSLKNKVDKQSDQSILLVDEVDIFVSEYFESNVLKSHIEKMIRTAIRIREDMTKENLLKDRYQIFDEYIRLKKADGKYDKNWLVEYETSFYYLKLIYEKENSFDNAKSYRHNFGYLYISYGLISYSEIPNSFIGIFGVSGTLRDLSNGEQSLLEYYNIKRKSYYPSFFGHSKLKFDTSKDFHIKESKTDWFYGIVTSAKKQIAE</sequence>
<dbReference type="InterPro" id="IPR027417">
    <property type="entry name" value="P-loop_NTPase"/>
</dbReference>
<evidence type="ECO:0000259" key="1">
    <source>
        <dbReference type="Pfam" id="PF07517"/>
    </source>
</evidence>
<dbReference type="GO" id="GO:0005524">
    <property type="term" value="F:ATP binding"/>
    <property type="evidence" value="ECO:0007669"/>
    <property type="project" value="InterPro"/>
</dbReference>
<gene>
    <name evidence="2" type="ORF">JBS370_LOCUS35937</name>
</gene>
<feature type="non-terminal residue" evidence="2">
    <location>
        <position position="1"/>
    </location>
</feature>
<comment type="caution">
    <text evidence="2">The sequence shown here is derived from an EMBL/GenBank/DDBJ whole genome shotgun (WGS) entry which is preliminary data.</text>
</comment>
<organism evidence="2 3">
    <name type="scientific">Rotaria sordida</name>
    <dbReference type="NCBI Taxonomy" id="392033"/>
    <lineage>
        <taxon>Eukaryota</taxon>
        <taxon>Metazoa</taxon>
        <taxon>Spiralia</taxon>
        <taxon>Gnathifera</taxon>
        <taxon>Rotifera</taxon>
        <taxon>Eurotatoria</taxon>
        <taxon>Bdelloidea</taxon>
        <taxon>Philodinida</taxon>
        <taxon>Philodinidae</taxon>
        <taxon>Rotaria</taxon>
    </lineage>
</organism>
<accession>A0A820AQJ9</accession>
<dbReference type="EMBL" id="CAJOBD010013309">
    <property type="protein sequence ID" value="CAF4189290.1"/>
    <property type="molecule type" value="Genomic_DNA"/>
</dbReference>
<evidence type="ECO:0000313" key="3">
    <source>
        <dbReference type="Proteomes" id="UP000663836"/>
    </source>
</evidence>
<proteinExistence type="predicted"/>
<dbReference type="GO" id="GO:0017038">
    <property type="term" value="P:protein import"/>
    <property type="evidence" value="ECO:0007669"/>
    <property type="project" value="InterPro"/>
</dbReference>
<feature type="domain" description="SecA DEAD-like N-terminal" evidence="1">
    <location>
        <begin position="16"/>
        <end position="70"/>
    </location>
</feature>
<name>A0A820AQJ9_9BILA</name>
<dbReference type="AlphaFoldDB" id="A0A820AQJ9"/>
<dbReference type="InterPro" id="IPR011115">
    <property type="entry name" value="SecA_DEAD"/>
</dbReference>
<dbReference type="GO" id="GO:0016020">
    <property type="term" value="C:membrane"/>
    <property type="evidence" value="ECO:0007669"/>
    <property type="project" value="InterPro"/>
</dbReference>
<reference evidence="2" key="1">
    <citation type="submission" date="2021-02" db="EMBL/GenBank/DDBJ databases">
        <authorList>
            <person name="Nowell W R."/>
        </authorList>
    </citation>
    <scope>NUCLEOTIDE SEQUENCE</scope>
</reference>
<dbReference type="Proteomes" id="UP000663836">
    <property type="component" value="Unassembled WGS sequence"/>
</dbReference>
<dbReference type="Gene3D" id="3.40.50.300">
    <property type="entry name" value="P-loop containing nucleotide triphosphate hydrolases"/>
    <property type="match status" value="1"/>
</dbReference>
<evidence type="ECO:0000313" key="2">
    <source>
        <dbReference type="EMBL" id="CAF4189290.1"/>
    </source>
</evidence>
<protein>
    <recommendedName>
        <fullName evidence="1">SecA DEAD-like N-terminal domain-containing protein</fullName>
    </recommendedName>
</protein>
<dbReference type="Pfam" id="PF07517">
    <property type="entry name" value="SecA_DEAD"/>
    <property type="match status" value="1"/>
</dbReference>